<dbReference type="PANTHER" id="PTHR43639:SF1">
    <property type="entry name" value="SHORT-CHAIN DEHYDROGENASE_REDUCTASE FAMILY PROTEIN"/>
    <property type="match status" value="1"/>
</dbReference>
<accession>A0A317PDV7</accession>
<dbReference type="PRINTS" id="PR00080">
    <property type="entry name" value="SDRFAMILY"/>
</dbReference>
<dbReference type="EMBL" id="QGTR01000009">
    <property type="protein sequence ID" value="PWV95632.1"/>
    <property type="molecule type" value="Genomic_DNA"/>
</dbReference>
<dbReference type="PANTHER" id="PTHR43639">
    <property type="entry name" value="OXIDOREDUCTASE, SHORT-CHAIN DEHYDROGENASE/REDUCTASE FAMILY (AFU_ORTHOLOGUE AFUA_5G02870)"/>
    <property type="match status" value="1"/>
</dbReference>
<dbReference type="FunFam" id="3.40.50.720:FF:000084">
    <property type="entry name" value="Short-chain dehydrogenase reductase"/>
    <property type="match status" value="1"/>
</dbReference>
<sequence length="265" mass="28218">MQFADKTVVITGAAGVFGRWIAAHFAAEGATLCLSDRRGDALEAVVGELGLDADNTLRHVTELTDHASLLELIELVRMKWKAPDILVNNAGIYTKFGLLEMSFEDWDRVNDVNFRAPFVLTREMAKLMIAENRRGSIINISSGAARQMRNGSVPYCTSKSALERLSKGFALELAPHGIRVNVVEPGFAPGSSVSTLSDDYVASMLKRIPLGRSSGPDDAPNAIGFLCSDKASFITGAVLSVDGGNSIGTFESGQLGATPGTAAIR</sequence>
<name>A0A317PDV7_9HYPH</name>
<evidence type="ECO:0000256" key="1">
    <source>
        <dbReference type="ARBA" id="ARBA00006484"/>
    </source>
</evidence>
<evidence type="ECO:0000256" key="2">
    <source>
        <dbReference type="ARBA" id="ARBA00023002"/>
    </source>
</evidence>
<keyword evidence="2" id="KW-0560">Oxidoreductase</keyword>
<protein>
    <submittedName>
        <fullName evidence="3">3-oxoacyl-[acyl-carrier protein] reductase</fullName>
    </submittedName>
</protein>
<dbReference type="CDD" id="cd05233">
    <property type="entry name" value="SDR_c"/>
    <property type="match status" value="1"/>
</dbReference>
<gene>
    <name evidence="3" type="ORF">DFR52_10927</name>
</gene>
<organism evidence="3 4">
    <name type="scientific">Hoeflea marina</name>
    <dbReference type="NCBI Taxonomy" id="274592"/>
    <lineage>
        <taxon>Bacteria</taxon>
        <taxon>Pseudomonadati</taxon>
        <taxon>Pseudomonadota</taxon>
        <taxon>Alphaproteobacteria</taxon>
        <taxon>Hyphomicrobiales</taxon>
        <taxon>Rhizobiaceae</taxon>
        <taxon>Hoeflea</taxon>
    </lineage>
</organism>
<dbReference type="GO" id="GO:0016491">
    <property type="term" value="F:oxidoreductase activity"/>
    <property type="evidence" value="ECO:0007669"/>
    <property type="project" value="UniProtKB-KW"/>
</dbReference>
<dbReference type="PRINTS" id="PR00081">
    <property type="entry name" value="GDHRDH"/>
</dbReference>
<evidence type="ECO:0000313" key="3">
    <source>
        <dbReference type="EMBL" id="PWV95632.1"/>
    </source>
</evidence>
<keyword evidence="4" id="KW-1185">Reference proteome</keyword>
<comment type="caution">
    <text evidence="3">The sequence shown here is derived from an EMBL/GenBank/DDBJ whole genome shotgun (WGS) entry which is preliminary data.</text>
</comment>
<dbReference type="InterPro" id="IPR002347">
    <property type="entry name" value="SDR_fam"/>
</dbReference>
<dbReference type="AlphaFoldDB" id="A0A317PDV7"/>
<dbReference type="RefSeq" id="WP_110034455.1">
    <property type="nucleotide sequence ID" value="NZ_QGTR01000009.1"/>
</dbReference>
<proteinExistence type="inferred from homology"/>
<dbReference type="InterPro" id="IPR020904">
    <property type="entry name" value="Sc_DH/Rdtase_CS"/>
</dbReference>
<dbReference type="OrthoDB" id="9780084at2"/>
<dbReference type="Gene3D" id="3.40.50.720">
    <property type="entry name" value="NAD(P)-binding Rossmann-like Domain"/>
    <property type="match status" value="1"/>
</dbReference>
<evidence type="ECO:0000313" key="4">
    <source>
        <dbReference type="Proteomes" id="UP000246352"/>
    </source>
</evidence>
<dbReference type="SUPFAM" id="SSF51735">
    <property type="entry name" value="NAD(P)-binding Rossmann-fold domains"/>
    <property type="match status" value="1"/>
</dbReference>
<dbReference type="InterPro" id="IPR036291">
    <property type="entry name" value="NAD(P)-bd_dom_sf"/>
</dbReference>
<dbReference type="Pfam" id="PF13561">
    <property type="entry name" value="adh_short_C2"/>
    <property type="match status" value="1"/>
</dbReference>
<comment type="similarity">
    <text evidence="1">Belongs to the short-chain dehydrogenases/reductases (SDR) family.</text>
</comment>
<dbReference type="PROSITE" id="PS00061">
    <property type="entry name" value="ADH_SHORT"/>
    <property type="match status" value="1"/>
</dbReference>
<dbReference type="Proteomes" id="UP000246352">
    <property type="component" value="Unassembled WGS sequence"/>
</dbReference>
<reference evidence="3 4" key="1">
    <citation type="submission" date="2018-05" db="EMBL/GenBank/DDBJ databases">
        <title>Genomic Encyclopedia of Type Strains, Phase IV (KMG-IV): sequencing the most valuable type-strain genomes for metagenomic binning, comparative biology and taxonomic classification.</title>
        <authorList>
            <person name="Goeker M."/>
        </authorList>
    </citation>
    <scope>NUCLEOTIDE SEQUENCE [LARGE SCALE GENOMIC DNA]</scope>
    <source>
        <strain evidence="3 4">DSM 16791</strain>
    </source>
</reference>